<evidence type="ECO:0000313" key="3">
    <source>
        <dbReference type="Proteomes" id="UP000250241"/>
    </source>
</evidence>
<dbReference type="KEGG" id="raj:RA11412_1857"/>
<reference evidence="2 3" key="1">
    <citation type="submission" date="2016-10" db="EMBL/GenBank/DDBJ databases">
        <title>Genome sequence of Rothia aeria strain JCM11412.</title>
        <authorList>
            <person name="Nambu T."/>
        </authorList>
    </citation>
    <scope>NUCLEOTIDE SEQUENCE [LARGE SCALE GENOMIC DNA]</scope>
    <source>
        <strain evidence="2 3">JCM 11412</strain>
    </source>
</reference>
<evidence type="ECO:0000313" key="2">
    <source>
        <dbReference type="EMBL" id="BAV88156.1"/>
    </source>
</evidence>
<sequence>MSALIRLDARLIPAVAALWVFTAFALLGGTFETVKVAAVLCIAALAVAVGALYLPEGGGISVAECPGHSGVQRTGVRRVWRSARPYVVFMGVWVRGRLRRR</sequence>
<gene>
    <name evidence="2" type="ORF">RA11412_1857</name>
</gene>
<feature type="transmembrane region" description="Helical" evidence="1">
    <location>
        <begin position="12"/>
        <end position="31"/>
    </location>
</feature>
<keyword evidence="1" id="KW-0812">Transmembrane</keyword>
<organism evidence="2 3">
    <name type="scientific">Rothia aeria</name>
    <dbReference type="NCBI Taxonomy" id="172042"/>
    <lineage>
        <taxon>Bacteria</taxon>
        <taxon>Bacillati</taxon>
        <taxon>Actinomycetota</taxon>
        <taxon>Actinomycetes</taxon>
        <taxon>Micrococcales</taxon>
        <taxon>Micrococcaceae</taxon>
        <taxon>Rothia</taxon>
    </lineage>
</organism>
<feature type="transmembrane region" description="Helical" evidence="1">
    <location>
        <begin position="37"/>
        <end position="54"/>
    </location>
</feature>
<keyword evidence="1" id="KW-1133">Transmembrane helix</keyword>
<protein>
    <submittedName>
        <fullName evidence="2">Uncharacterized protein</fullName>
    </submittedName>
</protein>
<dbReference type="AlphaFoldDB" id="A0A2Z5R0X9"/>
<evidence type="ECO:0000256" key="1">
    <source>
        <dbReference type="SAM" id="Phobius"/>
    </source>
</evidence>
<proteinExistence type="predicted"/>
<name>A0A2Z5R0X9_9MICC</name>
<dbReference type="Proteomes" id="UP000250241">
    <property type="component" value="Chromosome"/>
</dbReference>
<dbReference type="EMBL" id="AP017895">
    <property type="protein sequence ID" value="BAV88156.1"/>
    <property type="molecule type" value="Genomic_DNA"/>
</dbReference>
<keyword evidence="1" id="KW-0472">Membrane</keyword>
<accession>A0A2Z5R0X9</accession>
<keyword evidence="3" id="KW-1185">Reference proteome</keyword>